<dbReference type="Gene3D" id="1.10.287.610">
    <property type="entry name" value="Helix hairpin bin"/>
    <property type="match status" value="1"/>
</dbReference>
<keyword evidence="5" id="KW-0235">DNA replication</keyword>
<proteinExistence type="inferred from homology"/>
<dbReference type="NCBIfam" id="NF005932">
    <property type="entry name" value="PRK07956.1"/>
    <property type="match status" value="1"/>
</dbReference>
<dbReference type="PANTHER" id="PTHR41317">
    <property type="entry name" value="PD-(D_E)XK NUCLEASE FAMILY TRANSPOSASE"/>
    <property type="match status" value="1"/>
</dbReference>
<dbReference type="HAMAP" id="MF_01588">
    <property type="entry name" value="DNA_ligase_A"/>
    <property type="match status" value="1"/>
</dbReference>
<dbReference type="SUPFAM" id="SSF56091">
    <property type="entry name" value="DNA ligase/mRNA capping enzyme, catalytic domain"/>
    <property type="match status" value="1"/>
</dbReference>
<keyword evidence="11" id="KW-0520">NAD</keyword>
<evidence type="ECO:0000313" key="17">
    <source>
        <dbReference type="EnsemblMetazoa" id="GAUT039769-PA"/>
    </source>
</evidence>
<dbReference type="GO" id="GO:0006260">
    <property type="term" value="P:DNA replication"/>
    <property type="evidence" value="ECO:0007669"/>
    <property type="project" value="UniProtKB-KW"/>
</dbReference>
<dbReference type="InterPro" id="IPR036420">
    <property type="entry name" value="BRCT_dom_sf"/>
</dbReference>
<evidence type="ECO:0000313" key="18">
    <source>
        <dbReference type="Proteomes" id="UP000078200"/>
    </source>
</evidence>
<feature type="compositionally biased region" description="Low complexity" evidence="14">
    <location>
        <begin position="3036"/>
        <end position="3057"/>
    </location>
</feature>
<feature type="transmembrane region" description="Helical" evidence="15">
    <location>
        <begin position="2481"/>
        <end position="2502"/>
    </location>
</feature>
<comment type="catalytic activity">
    <reaction evidence="13">
        <text>NAD(+) + (deoxyribonucleotide)n-3'-hydroxyl + 5'-phospho-(deoxyribonucleotide)m = (deoxyribonucleotide)n+m + AMP + beta-nicotinamide D-nucleotide.</text>
        <dbReference type="EC" id="6.5.1.2"/>
    </reaction>
</comment>
<evidence type="ECO:0000256" key="5">
    <source>
        <dbReference type="ARBA" id="ARBA00022705"/>
    </source>
</evidence>
<evidence type="ECO:0000259" key="16">
    <source>
        <dbReference type="PROSITE" id="PS50172"/>
    </source>
</evidence>
<dbReference type="SUPFAM" id="SSF52113">
    <property type="entry name" value="BRCT domain"/>
    <property type="match status" value="1"/>
</dbReference>
<dbReference type="Proteomes" id="UP000078200">
    <property type="component" value="Unassembled WGS sequence"/>
</dbReference>
<feature type="region of interest" description="Disordered" evidence="14">
    <location>
        <begin position="2871"/>
        <end position="2892"/>
    </location>
</feature>
<dbReference type="InterPro" id="IPR004150">
    <property type="entry name" value="NAD_DNA_ligase_OB"/>
</dbReference>
<dbReference type="STRING" id="7395.A0A1A9VKG7"/>
<keyword evidence="9" id="KW-0862">Zinc</keyword>
<keyword evidence="4" id="KW-0436">Ligase</keyword>
<evidence type="ECO:0000256" key="1">
    <source>
        <dbReference type="ARBA" id="ARBA00001946"/>
    </source>
</evidence>
<dbReference type="PROSITE" id="PS01055">
    <property type="entry name" value="DNA_LIGASE_N1"/>
    <property type="match status" value="1"/>
</dbReference>
<dbReference type="CDD" id="cd17748">
    <property type="entry name" value="BRCT_DNA_ligase_like"/>
    <property type="match status" value="1"/>
</dbReference>
<comment type="cofactor">
    <cofactor evidence="1">
        <name>Mg(2+)</name>
        <dbReference type="ChEBI" id="CHEBI:18420"/>
    </cofactor>
</comment>
<evidence type="ECO:0000256" key="2">
    <source>
        <dbReference type="ARBA" id="ARBA00010169"/>
    </source>
</evidence>
<protein>
    <recommendedName>
        <fullName evidence="3">DNA ligase (NAD(+))</fullName>
        <ecNumber evidence="3">6.5.1.2</ecNumber>
    </recommendedName>
</protein>
<organism evidence="17 18">
    <name type="scientific">Glossina austeni</name>
    <name type="common">Savannah tsetse fly</name>
    <dbReference type="NCBI Taxonomy" id="7395"/>
    <lineage>
        <taxon>Eukaryota</taxon>
        <taxon>Metazoa</taxon>
        <taxon>Ecdysozoa</taxon>
        <taxon>Arthropoda</taxon>
        <taxon>Hexapoda</taxon>
        <taxon>Insecta</taxon>
        <taxon>Pterygota</taxon>
        <taxon>Neoptera</taxon>
        <taxon>Endopterygota</taxon>
        <taxon>Diptera</taxon>
        <taxon>Brachycera</taxon>
        <taxon>Muscomorpha</taxon>
        <taxon>Hippoboscoidea</taxon>
        <taxon>Glossinidae</taxon>
        <taxon>Glossina</taxon>
    </lineage>
</organism>
<name>A0A1A9VKG7_GLOAU</name>
<evidence type="ECO:0000256" key="9">
    <source>
        <dbReference type="ARBA" id="ARBA00022833"/>
    </source>
</evidence>
<dbReference type="NCBIfam" id="TIGR01784">
    <property type="entry name" value="T_den_put_tspse"/>
    <property type="match status" value="1"/>
</dbReference>
<accession>A0A1A9VKG7</accession>
<evidence type="ECO:0000256" key="8">
    <source>
        <dbReference type="ARBA" id="ARBA00022771"/>
    </source>
</evidence>
<dbReference type="Gene3D" id="3.40.50.10190">
    <property type="entry name" value="BRCT domain"/>
    <property type="match status" value="1"/>
</dbReference>
<dbReference type="InterPro" id="IPR013839">
    <property type="entry name" value="DNAligase_adenylation"/>
</dbReference>
<dbReference type="Pfam" id="PF12826">
    <property type="entry name" value="HHH_2"/>
    <property type="match status" value="1"/>
</dbReference>
<keyword evidence="6" id="KW-0479">Metal-binding</keyword>
<dbReference type="InterPro" id="IPR011322">
    <property type="entry name" value="N-reg_PII-like_a/b"/>
</dbReference>
<dbReference type="InterPro" id="IPR013840">
    <property type="entry name" value="DNAligase_N"/>
</dbReference>
<dbReference type="Gene3D" id="3.30.470.30">
    <property type="entry name" value="DNA ligase/mRNA capping enzyme"/>
    <property type="match status" value="1"/>
</dbReference>
<feature type="region of interest" description="Disordered" evidence="14">
    <location>
        <begin position="2763"/>
        <end position="2814"/>
    </location>
</feature>
<dbReference type="InterPro" id="IPR010994">
    <property type="entry name" value="RuvA_2-like"/>
</dbReference>
<dbReference type="Gene3D" id="3.30.70.120">
    <property type="match status" value="1"/>
</dbReference>
<dbReference type="SUPFAM" id="SSF54913">
    <property type="entry name" value="GlnB-like"/>
    <property type="match status" value="1"/>
</dbReference>
<feature type="transmembrane region" description="Helical" evidence="15">
    <location>
        <begin position="2455"/>
        <end position="2475"/>
    </location>
</feature>
<dbReference type="SMART" id="SM00292">
    <property type="entry name" value="BRCT"/>
    <property type="match status" value="1"/>
</dbReference>
<reference evidence="17" key="1">
    <citation type="submission" date="2020-05" db="UniProtKB">
        <authorList>
            <consortium name="EnsemblMetazoa"/>
        </authorList>
    </citation>
    <scope>IDENTIFICATION</scope>
    <source>
        <strain evidence="17">TTRI</strain>
    </source>
</reference>
<dbReference type="InterPro" id="IPR000962">
    <property type="entry name" value="Znf_DskA_TraR"/>
</dbReference>
<feature type="region of interest" description="Disordered" evidence="14">
    <location>
        <begin position="906"/>
        <end position="942"/>
    </location>
</feature>
<feature type="compositionally biased region" description="Basic and acidic residues" evidence="14">
    <location>
        <begin position="2792"/>
        <end position="2806"/>
    </location>
</feature>
<evidence type="ECO:0000256" key="14">
    <source>
        <dbReference type="SAM" id="MobiDB-lite"/>
    </source>
</evidence>
<dbReference type="InterPro" id="IPR001679">
    <property type="entry name" value="DNA_ligase"/>
</dbReference>
<evidence type="ECO:0000256" key="3">
    <source>
        <dbReference type="ARBA" id="ARBA00012722"/>
    </source>
</evidence>
<keyword evidence="15" id="KW-1133">Transmembrane helix</keyword>
<dbReference type="Pfam" id="PF01653">
    <property type="entry name" value="DNA_ligase_aden"/>
    <property type="match status" value="1"/>
</dbReference>
<dbReference type="InterPro" id="IPR015867">
    <property type="entry name" value="N-reg_PII/ATP_PRibTrfase_C"/>
</dbReference>
<dbReference type="EnsemblMetazoa" id="GAUT039769-RA">
    <property type="protein sequence ID" value="GAUT039769-PA"/>
    <property type="gene ID" value="GAUT039769"/>
</dbReference>
<feature type="region of interest" description="Disordered" evidence="14">
    <location>
        <begin position="3034"/>
        <end position="3062"/>
    </location>
</feature>
<dbReference type="VEuPathDB" id="VectorBase:GAUT039769"/>
<dbReference type="GO" id="GO:0010038">
    <property type="term" value="P:response to metal ion"/>
    <property type="evidence" value="ECO:0007669"/>
    <property type="project" value="InterPro"/>
</dbReference>
<dbReference type="Pfam" id="PF03091">
    <property type="entry name" value="CutA1"/>
    <property type="match status" value="1"/>
</dbReference>
<dbReference type="InterPro" id="IPR041663">
    <property type="entry name" value="DisA/LigA_HHH"/>
</dbReference>
<evidence type="ECO:0000256" key="6">
    <source>
        <dbReference type="ARBA" id="ARBA00022723"/>
    </source>
</evidence>
<dbReference type="SUPFAM" id="SSF109635">
    <property type="entry name" value="DnaK suppressor protein DksA, alpha-hairpin domain"/>
    <property type="match status" value="1"/>
</dbReference>
<dbReference type="PROSITE" id="PS51128">
    <property type="entry name" value="ZF_DKSA_2"/>
    <property type="match status" value="1"/>
</dbReference>
<dbReference type="SUPFAM" id="SSF57716">
    <property type="entry name" value="Glucocorticoid receptor-like (DNA-binding domain)"/>
    <property type="match status" value="1"/>
</dbReference>
<evidence type="ECO:0000256" key="11">
    <source>
        <dbReference type="ARBA" id="ARBA00023027"/>
    </source>
</evidence>
<dbReference type="InterPro" id="IPR018239">
    <property type="entry name" value="DNA_ligase_AS"/>
</dbReference>
<dbReference type="InterPro" id="IPR004323">
    <property type="entry name" value="Ion_tolerance_CutA"/>
</dbReference>
<dbReference type="Pfam" id="PF03120">
    <property type="entry name" value="OB_DNA_ligase"/>
    <property type="match status" value="1"/>
</dbReference>
<dbReference type="Gene3D" id="3.40.395.10">
    <property type="entry name" value="Adenoviral Proteinase, Chain A"/>
    <property type="match status" value="1"/>
</dbReference>
<evidence type="ECO:0000256" key="10">
    <source>
        <dbReference type="ARBA" id="ARBA00022842"/>
    </source>
</evidence>
<feature type="domain" description="BRCT" evidence="16">
    <location>
        <begin position="557"/>
        <end position="639"/>
    </location>
</feature>
<dbReference type="Gene3D" id="1.20.120.910">
    <property type="entry name" value="DksA, coiled-coil domain"/>
    <property type="match status" value="1"/>
</dbReference>
<evidence type="ECO:0000256" key="4">
    <source>
        <dbReference type="ARBA" id="ARBA00022598"/>
    </source>
</evidence>
<dbReference type="SMART" id="SM00532">
    <property type="entry name" value="LIGANc"/>
    <property type="match status" value="1"/>
</dbReference>
<sequence length="3295" mass="372920">MSKNALQEEIKRHNELYYRENISEITDAEYDELAKKAGIQTVGTAPDRRFLESRELLNTDELEIMCELKIDGLSFTAIYENGLLVKAATRGDGHYGEDVTENAATIEGLPKVLPDVKGRLEVRGENFSNPRNTASGSLRQLDPEVTASRPLKYFAYSLIGCTEKTQFEVLNRLKELGFCVNEYKFLANNVGEMLEFYDRIYSNRHNLGYDIDGIVYKVNDLKLHDRLGNTNKAPRGAIAHKFPAARGKTKIKKISVQVGKTGVLTPIAELVPINIGGVVVTRANLYNQDEIKRKDIRKGDIVVVERAGDVIPKIVEVDKSSRPENTPKFKFPKICPECGSSVYKVPEEAAIRCSRVTCKAQIIERLKYFVSNDAFDITGFGDKQLESLYSLGLVKQIPDIFTLEEKLKNFNLSEQEGWGEKLISNLLNSINSRKTITLDRFISSLGIRYVGPHVAKLLAKHYKSYENWMAQLSSSVSRTSKISFNPVAKDSANDDITISLTVRVVSDGKAFFELAEISGVGEKKAGSLRDFFCEEDNIKMVNDLASQLKIEPVSANVSNSPLSGKIVVFTGTLLKMDRKTAQAEAESLGGIVSSSVSPKTAFLVVGEKPGSKYHKALELDVKILTEEEFYKLILKEKTISKIKTLNIPSQLCIIINVFLVNFMALSKFLDPKNDIAFRRIFGTEKNKDILIHFLNDILGFAGKNAIQDIEFLSTIQDPDIASKKQSIVDVLCRDSTGVQWIIEMQVAKTKGFEKRAQYYAAKAYSRQADKGDQYQDLKEIIFIAIADCILFPDKSEYKSKHIIRDEDTNEHDLKDFYFIFIELPKFSKTKEDQLSSVVEKWIYFFKYADETSEEELEKIIGSDLIIKKAYEELNRFNWSEKEFIAYEQEIKRILDEQAVLAQKLDDATQKGRQEGRQEGILIGHEKGRAEGKQEGREEGEKQAKVAVAKNSLKAGVSIDEGLMPTQKELRATMSKKLQEAIKHPDPTVAAGRKSAIKRWVGVLQDNFMEHIKYFKDDKLRFLHEVFQDEDCWSGIRLNNAALGQRFTEEKIGEIDNPLSEYDIACRYCVVDKIHHLFQEQFESYKGSFSSNAVDGYGNPVTDIYIRNSLLNGMKREDPVLSFWIDRESGGLKQPSNASEGFDSAVKLEWSEGVEYFYNHLKEEDKEKKLTEAIIALSRPQSVEKDAPILDFCINKIVDKDTLLQKLLRKDKGVYSLLAELIESCFFDTVHDLVQCWCYKGVSERGDHSKEILSQDELCGREGMEESINYDDLAKELFSELEKTTLPPGGDGPSMFATAHDANILNANERVYFRFDNHGVNPRNGENRNTGNLKVAVYRDGQQVVRCYSISDRPNSDGLRFSERERDFLVQEIIRQNQGLREEDLNFEQYKVCMHGKGKSQGEAIATVFEVIREKDFRGRDKFAKYSASEVHFLRQLFRNHRLTIKEIEGRQLNQNQLRQLDRSVNFAQVAQGQQRIDNFMEILANNQRQNVERRMHREVLPYITDIYDNCRQALENNIENRSQKFESYGFLLGFLANFSHRYTIGIDLDLSPRNSHVAFLVCHQEERGNVPIVINIATGATFSSTALDCARGHAKRLYVSSFIPIHTTSEHTVCVGLNFDLNRIPFRVDTAELQQDRFPLVQRLFECLENEGIRENIRDFLLQHLPAEIPRNAENYNRIFDCITGFAFGSSAFDNGYIPIQRNGKRSRLQATKHIFRYDDPDLRRCLTMVFHVQGLPIVILDVRAYNVQQQGAINLENLNVNRNNVHVWEVSCTLNDQFELDIDQPNDLGLYHDYQNANNFLAGDLIQVPNAENVHNALNQVMNNGWQNRDQHRVLLMAISRVLMPENMNGDAIIDVDSNDKFRSMLHGVFYASDDPDKVLTGYTVGQAYSSGIRMEEGRVEEVRTRVTKQTLDLLLLRQPTADTHPIGYVLGFANNAEEVAQKENNAKDRIKELMNKQRGYLLITSGNEVVLFPLIFNAGAERVEGLISIPEGIGREEYVHRLDRGGRDLRSGVLVGPESVIDENPPEGLLSDQTRENLINYIRENPGRNRILPFDLGDNRCVSIITFEGSIQQLLEILRSRIRGGDNSIPTAQEIRRQIRDILRNQGIEVNDLLTLEFATRNEHYDYWLQQIDIAHAGRLRYQLRTEGNHTFEVANLARNDGNEHIVRVLNQFRENEEQQRLTLIITLNNTHWVTLVIERQNRNYVGYYADLTATAVPDGITDIIQNNLGNNIRINDVSVRQQTDGWNCGLWALENASDINRVLNENPVGQVQNIINIIRDFLGRGHPNRDRNYFQNIRVGISQLFRNDPGFQDVQLQAYIQNREQIDPLLRTYLELGYHRVGGGYGLVEAPISLGVSDSSNFGDLPQSSLEGPKASRVSDLSKGKGVCIRRNIAELFSSVRFKMLSNSETNSNVVEIQQLQQNNTTLSSEDLLKHMQSLEKRIKSLEVTNRVILGTLAAAITVGAGFAIAAAPIIVGSIIGGILATAALAALSVTAYKYRAEMGRGFKSAVEKTVEGAKYTAEKVKDASTYAAGKIRDGAVHVKDKVKEGYEHSVDSLKRGTHLVNKRAKEKVSNVLTATADKLYRAAGNENYSDRIDNELIPDSRQKKKVKGIKEDFRAIFANGEDNSTLIKSILSGISSKIAEKIAGETYLDFRDYLPNQEVDRWKEQKRFVDNLDASSLHDLITKRMLDKSKYFRDSIFSEHYDEIKEVIVKCKEDHILKGSLKMRNNMFEEGSARPSRSFSLPSFSLLGRNNSEQSNSLLRSSSMSSLNSNSTDGSTAGLLNPANHKEVKAPSSFREKMPSWLGGKKAPEETTNVKYQVLSEPGTLSRQVGESTFYVAPPKPPRSNSLNSIGTVSTATVSDSGSQEFATVRRSSSSSSLTPKLTPVASPKRLDEAMKELDLAVSQLPSTKVDEVKPESTQFSTFSNFEEAKTVSEELLNEKLIVCVNIFPEVNSLYLWKGKINNSCEIVAIMKSKNDQVDKIVEKIEAMHSYDQPAIAVMPIEKANKSFTNWANSVIDILSTRRKKGSEFSNSSKPSGSSYSDKNNYSNNSEHHAQDAKRKVGIIIGKTRICDTPDAKLFRPIINAFPVAEILMIISVLNNKDTPTAIECSTLLPRIAKLNMEEITEIGNPNNNQFYYFFDNAIMEKLPKIKSPEDYTPSEDEEYMSVKQLEYFSLKLQSILAELEKQELEENSIDTYYSDGDSGNEELIKRRKDRKEKIKEALEKIKLGTYGYCDGTGEEIGVERLKANPLAIYCIEEQERFYSNLFQSEQLQNVDLTLIGKFQQKF</sequence>
<dbReference type="InterPro" id="IPR038765">
    <property type="entry name" value="Papain-like_cys_pep_sf"/>
</dbReference>
<dbReference type="SUPFAM" id="SSF50249">
    <property type="entry name" value="Nucleic acid-binding proteins"/>
    <property type="match status" value="1"/>
</dbReference>
<dbReference type="PROSITE" id="PS50172">
    <property type="entry name" value="BRCT"/>
    <property type="match status" value="1"/>
</dbReference>
<dbReference type="GO" id="GO:0008270">
    <property type="term" value="F:zinc ion binding"/>
    <property type="evidence" value="ECO:0007669"/>
    <property type="project" value="UniProtKB-KW"/>
</dbReference>
<keyword evidence="15" id="KW-0472">Membrane</keyword>
<dbReference type="SUPFAM" id="SSF54001">
    <property type="entry name" value="Cysteine proteinases"/>
    <property type="match status" value="1"/>
</dbReference>
<dbReference type="NCBIfam" id="TIGR00575">
    <property type="entry name" value="dnlj"/>
    <property type="match status" value="1"/>
</dbReference>
<evidence type="ECO:0000256" key="12">
    <source>
        <dbReference type="ARBA" id="ARBA00023204"/>
    </source>
</evidence>
<dbReference type="Gene3D" id="6.20.10.30">
    <property type="match status" value="1"/>
</dbReference>
<keyword evidence="8" id="KW-0863">Zinc-finger</keyword>
<dbReference type="InterPro" id="IPR012340">
    <property type="entry name" value="NA-bd_OB-fold"/>
</dbReference>
<keyword evidence="10" id="KW-0460">Magnesium</keyword>
<keyword evidence="15" id="KW-0812">Transmembrane</keyword>
<dbReference type="InterPro" id="IPR010106">
    <property type="entry name" value="RpnA"/>
</dbReference>
<dbReference type="InterPro" id="IPR037187">
    <property type="entry name" value="DnaK_N"/>
</dbReference>
<dbReference type="EC" id="6.5.1.2" evidence="3"/>
<dbReference type="GO" id="GO:0006281">
    <property type="term" value="P:DNA repair"/>
    <property type="evidence" value="ECO:0007669"/>
    <property type="project" value="UniProtKB-KW"/>
</dbReference>
<dbReference type="Pfam" id="PF12784">
    <property type="entry name" value="PDDEXK_2"/>
    <property type="match status" value="1"/>
</dbReference>
<dbReference type="Gene3D" id="2.40.50.140">
    <property type="entry name" value="Nucleic acid-binding proteins"/>
    <property type="match status" value="1"/>
</dbReference>
<dbReference type="Pfam" id="PF01258">
    <property type="entry name" value="zf-dskA_traR"/>
    <property type="match status" value="1"/>
</dbReference>
<dbReference type="GO" id="GO:0003911">
    <property type="term" value="F:DNA ligase (NAD+) activity"/>
    <property type="evidence" value="ECO:0007669"/>
    <property type="project" value="UniProtKB-EC"/>
</dbReference>
<dbReference type="PANTHER" id="PTHR41317:SF1">
    <property type="entry name" value="PD-(D_E)XK NUCLEASE FAMILY TRANSPOSASE"/>
    <property type="match status" value="1"/>
</dbReference>
<evidence type="ECO:0000256" key="15">
    <source>
        <dbReference type="SAM" id="Phobius"/>
    </source>
</evidence>
<evidence type="ECO:0000256" key="7">
    <source>
        <dbReference type="ARBA" id="ARBA00022763"/>
    </source>
</evidence>
<comment type="similarity">
    <text evidence="2">Belongs to the CutA family.</text>
</comment>
<dbReference type="Gene3D" id="1.10.287.700">
    <property type="entry name" value="Helix hairpin bin"/>
    <property type="match status" value="1"/>
</dbReference>
<dbReference type="SUPFAM" id="SSF47781">
    <property type="entry name" value="RuvA domain 2-like"/>
    <property type="match status" value="1"/>
</dbReference>
<keyword evidence="7" id="KW-0227">DNA damage</keyword>
<dbReference type="Pfam" id="PF00533">
    <property type="entry name" value="BRCT"/>
    <property type="match status" value="1"/>
</dbReference>
<keyword evidence="18" id="KW-1185">Reference proteome</keyword>
<dbReference type="InterPro" id="IPR001357">
    <property type="entry name" value="BRCT_dom"/>
</dbReference>
<keyword evidence="12" id="KW-0234">DNA repair</keyword>
<dbReference type="Gene3D" id="1.10.150.20">
    <property type="entry name" value="5' to 3' exonuclease, C-terminal subdomain"/>
    <property type="match status" value="2"/>
</dbReference>
<evidence type="ECO:0000256" key="13">
    <source>
        <dbReference type="ARBA" id="ARBA00034005"/>
    </source>
</evidence>
<feature type="compositionally biased region" description="Low complexity" evidence="14">
    <location>
        <begin position="2763"/>
        <end position="2779"/>
    </location>
</feature>